<dbReference type="NCBIfam" id="NF008746">
    <property type="entry name" value="PRK11779.1"/>
    <property type="match status" value="1"/>
</dbReference>
<dbReference type="EC" id="3.1.11.1" evidence="2"/>
<dbReference type="GO" id="GO:0003677">
    <property type="term" value="F:DNA binding"/>
    <property type="evidence" value="ECO:0007669"/>
    <property type="project" value="UniProtKB-KW"/>
</dbReference>
<organism evidence="18 19">
    <name type="scientific">Comamonas denitrificans</name>
    <dbReference type="NCBI Taxonomy" id="117506"/>
    <lineage>
        <taxon>Bacteria</taxon>
        <taxon>Pseudomonadati</taxon>
        <taxon>Pseudomonadota</taxon>
        <taxon>Betaproteobacteria</taxon>
        <taxon>Burkholderiales</taxon>
        <taxon>Comamonadaceae</taxon>
        <taxon>Comamonas</taxon>
    </lineage>
</organism>
<evidence type="ECO:0000256" key="15">
    <source>
        <dbReference type="PIRSR" id="PIRSR000977-2"/>
    </source>
</evidence>
<dbReference type="InterPro" id="IPR038649">
    <property type="entry name" value="EXOI_SH3_sf"/>
</dbReference>
<comment type="caution">
    <text evidence="18">The sequence shown here is derived from an EMBL/GenBank/DDBJ whole genome shotgun (WGS) entry which is preliminary data.</text>
</comment>
<protein>
    <recommendedName>
        <fullName evidence="3">Exodeoxyribonuclease I</fullName>
        <ecNumber evidence="2">3.1.11.1</ecNumber>
    </recommendedName>
    <alternativeName>
        <fullName evidence="12">DNA deoxyribophosphodiesterase</fullName>
    </alternativeName>
</protein>
<dbReference type="Proteomes" id="UP000664731">
    <property type="component" value="Unassembled WGS sequence"/>
</dbReference>
<keyword evidence="10" id="KW-0238">DNA-binding</keyword>
<feature type="binding site" evidence="14">
    <location>
        <position position="160"/>
    </location>
    <ligand>
        <name>substrate</name>
    </ligand>
</feature>
<keyword evidence="5 15" id="KW-0479">Metal-binding</keyword>
<evidence type="ECO:0000256" key="13">
    <source>
        <dbReference type="ARBA" id="ARBA00046792"/>
    </source>
</evidence>
<dbReference type="RefSeq" id="WP_207576046.1">
    <property type="nucleotide sequence ID" value="NZ_JAFNME010000036.1"/>
</dbReference>
<evidence type="ECO:0000256" key="8">
    <source>
        <dbReference type="ARBA" id="ARBA00022839"/>
    </source>
</evidence>
<dbReference type="FunFam" id="3.30.420.10:FF:000033">
    <property type="entry name" value="Exodeoxyribonuclease I"/>
    <property type="match status" value="1"/>
</dbReference>
<reference evidence="18" key="1">
    <citation type="submission" date="2021-03" db="EMBL/GenBank/DDBJ databases">
        <title>Comamonas denitrificans.</title>
        <authorList>
            <person name="Finster K."/>
        </authorList>
    </citation>
    <scope>NUCLEOTIDE SEQUENCE</scope>
    <source>
        <strain evidence="18">MM2021_4</strain>
    </source>
</reference>
<dbReference type="InterPro" id="IPR036397">
    <property type="entry name" value="RNaseH_sf"/>
</dbReference>
<comment type="catalytic activity">
    <reaction evidence="1">
        <text>Exonucleolytic cleavage in the 3'- to 5'-direction to yield nucleoside 5'-phosphates.</text>
        <dbReference type="EC" id="3.1.11.1"/>
    </reaction>
</comment>
<dbReference type="GO" id="GO:0046872">
    <property type="term" value="F:metal ion binding"/>
    <property type="evidence" value="ECO:0007669"/>
    <property type="project" value="UniProtKB-KW"/>
</dbReference>
<dbReference type="InterPro" id="IPR058561">
    <property type="entry name" value="Exonuc_1_C"/>
</dbReference>
<evidence type="ECO:0000256" key="4">
    <source>
        <dbReference type="ARBA" id="ARBA00022722"/>
    </source>
</evidence>
<evidence type="ECO:0000256" key="2">
    <source>
        <dbReference type="ARBA" id="ARBA00012108"/>
    </source>
</evidence>
<feature type="domain" description="ExoI C-terminal" evidence="17">
    <location>
        <begin position="361"/>
        <end position="480"/>
    </location>
</feature>
<keyword evidence="8" id="KW-0269">Exonuclease</keyword>
<name>A0A939H0K1_9BURK</name>
<evidence type="ECO:0000256" key="5">
    <source>
        <dbReference type="ARBA" id="ARBA00022723"/>
    </source>
</evidence>
<keyword evidence="11" id="KW-0234">DNA repair</keyword>
<evidence type="ECO:0000313" key="19">
    <source>
        <dbReference type="Proteomes" id="UP000664731"/>
    </source>
</evidence>
<dbReference type="InterPro" id="IPR012337">
    <property type="entry name" value="RNaseH-like_sf"/>
</dbReference>
<dbReference type="Pfam" id="PF08411">
    <property type="entry name" value="ExoI_SH3"/>
    <property type="match status" value="1"/>
</dbReference>
<comment type="subunit">
    <text evidence="13">Monomer. Interacts with ssb (via C-terminus); this interaction stimulates the exonuclease activity by recruiting the enzyme to its substrate.</text>
</comment>
<evidence type="ECO:0000256" key="6">
    <source>
        <dbReference type="ARBA" id="ARBA00022763"/>
    </source>
</evidence>
<evidence type="ECO:0000256" key="7">
    <source>
        <dbReference type="ARBA" id="ARBA00022801"/>
    </source>
</evidence>
<comment type="cofactor">
    <cofactor evidence="15">
        <name>Mg(2+)</name>
        <dbReference type="ChEBI" id="CHEBI:18420"/>
    </cofactor>
    <text evidence="15">Binds 2 Mg(2+) ions per monomer.</text>
</comment>
<dbReference type="Pfam" id="PF26016">
    <property type="entry name" value="ExoI_C"/>
    <property type="match status" value="1"/>
</dbReference>
<dbReference type="CDD" id="cd06138">
    <property type="entry name" value="ExoI_N"/>
    <property type="match status" value="1"/>
</dbReference>
<feature type="binding site" evidence="14">
    <location>
        <position position="12"/>
    </location>
    <ligand>
        <name>substrate</name>
    </ligand>
</feature>
<dbReference type="PROSITE" id="PS51784">
    <property type="entry name" value="EXOI_SH3"/>
    <property type="match status" value="1"/>
</dbReference>
<evidence type="ECO:0000256" key="3">
    <source>
        <dbReference type="ARBA" id="ARBA00019900"/>
    </source>
</evidence>
<dbReference type="GO" id="GO:0006281">
    <property type="term" value="P:DNA repair"/>
    <property type="evidence" value="ECO:0007669"/>
    <property type="project" value="UniProtKB-KW"/>
</dbReference>
<evidence type="ECO:0000313" key="18">
    <source>
        <dbReference type="EMBL" id="MBO1250656.1"/>
    </source>
</evidence>
<evidence type="ECO:0000259" key="17">
    <source>
        <dbReference type="PROSITE" id="PS51785"/>
    </source>
</evidence>
<keyword evidence="4" id="KW-0540">Nuclease</keyword>
<keyword evidence="9 15" id="KW-0460">Magnesium</keyword>
<dbReference type="SUPFAM" id="SSF53098">
    <property type="entry name" value="Ribonuclease H-like"/>
    <property type="match status" value="1"/>
</dbReference>
<feature type="domain" description="ExoI SH3-like" evidence="16">
    <location>
        <begin position="197"/>
        <end position="356"/>
    </location>
</feature>
<dbReference type="Pfam" id="PF00929">
    <property type="entry name" value="RNase_T"/>
    <property type="match status" value="1"/>
</dbReference>
<feature type="binding site" evidence="15">
    <location>
        <position position="12"/>
    </location>
    <ligand>
        <name>Mg(2+)</name>
        <dbReference type="ChEBI" id="CHEBI:18420"/>
        <label>2</label>
    </ligand>
</feature>
<evidence type="ECO:0000256" key="12">
    <source>
        <dbReference type="ARBA" id="ARBA00031220"/>
    </source>
</evidence>
<sequence>MPETTFLWHDYETFGANPRRDRPAQFAAIRTDLQLRQIGEPLVLFCKPAPDYLPSPEACLITGLTPQQCLAQGVSEDSFARQIEAAFSQPGTIGVGYNTIRFDDEVTRHLFWRNLIDPYAREWQNGCGRWDILDVVRMVYALRPQGIQWPKKEDGSASFKLEDLARTNGLWHEKAHDALSDVHATIALARLIQEKQPKLFDFALGLHKKDGVLKELGLPATATHARPFLHVSGMIAAERGCITLMWPLAQHPVNKNEIIAWDLRADPSELRSLDADTLRQRLFTRSSELPEGVTRLPMKTIHINKSPMVVRNLKTLTPEMAQRWGLDVDACLQHALIARDLPDMSALWQQVYASAPATAATPVLPEENLYGGFVGAQDRRRLNQLRELLPQELAVDNTGFDDPRLPELVFRWRARNWPETLRPEEQTRWREHCAQVLLHGQGGGRTAQQLSEEIDTLSETVDEAGEEILGALYDWLEMVMPQE</sequence>
<dbReference type="EMBL" id="JAFNME010000036">
    <property type="protein sequence ID" value="MBO1250656.1"/>
    <property type="molecule type" value="Genomic_DNA"/>
</dbReference>
<evidence type="ECO:0000259" key="16">
    <source>
        <dbReference type="PROSITE" id="PS51784"/>
    </source>
</evidence>
<dbReference type="Gene3D" id="3.30.1520.20">
    <property type="entry name" value="Exonuclease ExoI, domain 2"/>
    <property type="match status" value="1"/>
</dbReference>
<dbReference type="InterPro" id="IPR013520">
    <property type="entry name" value="Ribonucl_H"/>
</dbReference>
<dbReference type="PROSITE" id="PS51785">
    <property type="entry name" value="EXOI_C"/>
    <property type="match status" value="1"/>
</dbReference>
<keyword evidence="19" id="KW-1185">Reference proteome</keyword>
<evidence type="ECO:0000256" key="14">
    <source>
        <dbReference type="PIRSR" id="PIRSR000977-1"/>
    </source>
</evidence>
<keyword evidence="7 18" id="KW-0378">Hydrolase</keyword>
<dbReference type="PIRSF" id="PIRSF000977">
    <property type="entry name" value="Exodeoxyribonuclease_I"/>
    <property type="match status" value="1"/>
</dbReference>
<gene>
    <name evidence="18" type="primary">sbcB</name>
    <name evidence="18" type="ORF">J1777_12595</name>
</gene>
<dbReference type="InterPro" id="IPR023607">
    <property type="entry name" value="Exodeoxyribonuclease_I"/>
</dbReference>
<dbReference type="InterPro" id="IPR034747">
    <property type="entry name" value="EXOI_SH3"/>
</dbReference>
<dbReference type="InterPro" id="IPR013620">
    <property type="entry name" value="Exonuc_1_SH3"/>
</dbReference>
<dbReference type="AlphaFoldDB" id="A0A939H0K1"/>
<evidence type="ECO:0000256" key="11">
    <source>
        <dbReference type="ARBA" id="ARBA00023204"/>
    </source>
</evidence>
<feature type="binding site" evidence="15">
    <location>
        <position position="181"/>
    </location>
    <ligand>
        <name>Mg(2+)</name>
        <dbReference type="ChEBI" id="CHEBI:18420"/>
        <label>2</label>
    </ligand>
</feature>
<evidence type="ECO:0000256" key="1">
    <source>
        <dbReference type="ARBA" id="ARBA00000563"/>
    </source>
</evidence>
<proteinExistence type="predicted"/>
<evidence type="ECO:0000256" key="10">
    <source>
        <dbReference type="ARBA" id="ARBA00023125"/>
    </source>
</evidence>
<dbReference type="GO" id="GO:0008310">
    <property type="term" value="F:single-stranded DNA 3'-5' DNA exonuclease activity"/>
    <property type="evidence" value="ECO:0007669"/>
    <property type="project" value="UniProtKB-EC"/>
</dbReference>
<feature type="binding site" evidence="15">
    <location>
        <position position="10"/>
    </location>
    <ligand>
        <name>Mg(2+)</name>
        <dbReference type="ChEBI" id="CHEBI:18420"/>
        <label>1</label>
    </ligand>
</feature>
<accession>A0A939H0K1</accession>
<dbReference type="Gene3D" id="1.20.1280.70">
    <property type="entry name" value="Exonuclease ExoI, domain 3"/>
    <property type="match status" value="1"/>
</dbReference>
<dbReference type="Gene3D" id="3.30.420.10">
    <property type="entry name" value="Ribonuclease H-like superfamily/Ribonuclease H"/>
    <property type="match status" value="1"/>
</dbReference>
<keyword evidence="6" id="KW-0227">DNA damage</keyword>
<evidence type="ECO:0000256" key="9">
    <source>
        <dbReference type="ARBA" id="ARBA00022842"/>
    </source>
</evidence>